<dbReference type="CDD" id="cd00761">
    <property type="entry name" value="Glyco_tranf_GTA_type"/>
    <property type="match status" value="1"/>
</dbReference>
<evidence type="ECO:0000313" key="3">
    <source>
        <dbReference type="Proteomes" id="UP000679352"/>
    </source>
</evidence>
<dbReference type="KEGG" id="gfu:KM031_21885"/>
<name>A0A975PD68_9RHOB</name>
<dbReference type="Proteomes" id="UP000679352">
    <property type="component" value="Plasmid p5"/>
</dbReference>
<protein>
    <submittedName>
        <fullName evidence="2">Glycosyltransferase family 2 protein</fullName>
    </submittedName>
</protein>
<dbReference type="PANTHER" id="PTHR22916">
    <property type="entry name" value="GLYCOSYLTRANSFERASE"/>
    <property type="match status" value="1"/>
</dbReference>
<keyword evidence="2" id="KW-0614">Plasmid</keyword>
<proteinExistence type="predicted"/>
<dbReference type="SUPFAM" id="SSF53448">
    <property type="entry name" value="Nucleotide-diphospho-sugar transferases"/>
    <property type="match status" value="1"/>
</dbReference>
<dbReference type="Gene3D" id="3.90.550.10">
    <property type="entry name" value="Spore Coat Polysaccharide Biosynthesis Protein SpsA, Chain A"/>
    <property type="match status" value="1"/>
</dbReference>
<geneLocation type="plasmid" evidence="2 3">
    <name>p5</name>
</geneLocation>
<dbReference type="AlphaFoldDB" id="A0A975PD68"/>
<accession>A0A975PD68</accession>
<evidence type="ECO:0000259" key="1">
    <source>
        <dbReference type="Pfam" id="PF00535"/>
    </source>
</evidence>
<dbReference type="InterPro" id="IPR029044">
    <property type="entry name" value="Nucleotide-diphossugar_trans"/>
</dbReference>
<feature type="domain" description="Glycosyltransferase 2-like" evidence="1">
    <location>
        <begin position="4"/>
        <end position="179"/>
    </location>
</feature>
<dbReference type="Pfam" id="PF00535">
    <property type="entry name" value="Glycos_transf_2"/>
    <property type="match status" value="1"/>
</dbReference>
<reference evidence="2" key="1">
    <citation type="submission" date="2021-06" db="EMBL/GenBank/DDBJ databases">
        <authorList>
            <person name="Lee C.-S."/>
            <person name="Jin L."/>
        </authorList>
    </citation>
    <scope>NUCLEOTIDE SEQUENCE</scope>
    <source>
        <strain evidence="2">Con5</strain>
        <plasmid evidence="2">p5</plasmid>
    </source>
</reference>
<sequence>MRHSFIVTTYNIDSYITRCLDSLRPCTRPGDEIIVVDDGSTDGTAERVEALLAAGGFGPEVTLRPILLGANTIGGVGIPGNIGMSAAEGEAVFFVDGDDWLEPDGFLACRRAFESSGADILLGNYMEYDEQAGQSRPPADARRWSGLAAAQDATARQRFALALIAVPWRKFYRRSFLQEHRLKFPEGNFFFEDNPFHWEVCQKAGSIAFLDRILCQHRINRPGQTMASTGQELGAFFTHYETIRSRLPAGDAGLQGAALDWLINNMAWHVTRLHPEARWPYANRAAEVLASCPADLWAGARQRFLTTSIGGMAEALRRGEIAAVVSAWNSDHLRRQISDLGNRLSTLQASVTTLQDDDKTQAARLDGLRQIAEFSALKALARGFAPDDQTETPA</sequence>
<organism evidence="2 3">
    <name type="scientific">Gemmobacter fulvus</name>
    <dbReference type="NCBI Taxonomy" id="2840474"/>
    <lineage>
        <taxon>Bacteria</taxon>
        <taxon>Pseudomonadati</taxon>
        <taxon>Pseudomonadota</taxon>
        <taxon>Alphaproteobacteria</taxon>
        <taxon>Rhodobacterales</taxon>
        <taxon>Paracoccaceae</taxon>
        <taxon>Gemmobacter</taxon>
    </lineage>
</organism>
<dbReference type="RefSeq" id="WP_215507040.1">
    <property type="nucleotide sequence ID" value="NZ_CP076366.1"/>
</dbReference>
<keyword evidence="3" id="KW-1185">Reference proteome</keyword>
<dbReference type="PANTHER" id="PTHR22916:SF3">
    <property type="entry name" value="UDP-GLCNAC:BETAGAL BETA-1,3-N-ACETYLGLUCOSAMINYLTRANSFERASE-LIKE PROTEIN 1"/>
    <property type="match status" value="1"/>
</dbReference>
<evidence type="ECO:0000313" key="2">
    <source>
        <dbReference type="EMBL" id="QWK93211.1"/>
    </source>
</evidence>
<dbReference type="EMBL" id="CP076366">
    <property type="protein sequence ID" value="QWK93211.1"/>
    <property type="molecule type" value="Genomic_DNA"/>
</dbReference>
<dbReference type="GO" id="GO:0016758">
    <property type="term" value="F:hexosyltransferase activity"/>
    <property type="evidence" value="ECO:0007669"/>
    <property type="project" value="UniProtKB-ARBA"/>
</dbReference>
<gene>
    <name evidence="2" type="ORF">KM031_21885</name>
</gene>
<dbReference type="InterPro" id="IPR001173">
    <property type="entry name" value="Glyco_trans_2-like"/>
</dbReference>